<accession>A0A4C1XQG5</accession>
<keyword evidence="2" id="KW-1185">Reference proteome</keyword>
<name>A0A4C1XQG5_EUMVA</name>
<reference evidence="1 2" key="1">
    <citation type="journal article" date="2019" name="Commun. Biol.">
        <title>The bagworm genome reveals a unique fibroin gene that provides high tensile strength.</title>
        <authorList>
            <person name="Kono N."/>
            <person name="Nakamura H."/>
            <person name="Ohtoshi R."/>
            <person name="Tomita M."/>
            <person name="Numata K."/>
            <person name="Arakawa K."/>
        </authorList>
    </citation>
    <scope>NUCLEOTIDE SEQUENCE [LARGE SCALE GENOMIC DNA]</scope>
</reference>
<dbReference type="Proteomes" id="UP000299102">
    <property type="component" value="Unassembled WGS sequence"/>
</dbReference>
<evidence type="ECO:0000313" key="2">
    <source>
        <dbReference type="Proteomes" id="UP000299102"/>
    </source>
</evidence>
<organism evidence="1 2">
    <name type="scientific">Eumeta variegata</name>
    <name type="common">Bagworm moth</name>
    <name type="synonym">Eumeta japonica</name>
    <dbReference type="NCBI Taxonomy" id="151549"/>
    <lineage>
        <taxon>Eukaryota</taxon>
        <taxon>Metazoa</taxon>
        <taxon>Ecdysozoa</taxon>
        <taxon>Arthropoda</taxon>
        <taxon>Hexapoda</taxon>
        <taxon>Insecta</taxon>
        <taxon>Pterygota</taxon>
        <taxon>Neoptera</taxon>
        <taxon>Endopterygota</taxon>
        <taxon>Lepidoptera</taxon>
        <taxon>Glossata</taxon>
        <taxon>Ditrysia</taxon>
        <taxon>Tineoidea</taxon>
        <taxon>Psychidae</taxon>
        <taxon>Oiketicinae</taxon>
        <taxon>Eumeta</taxon>
    </lineage>
</organism>
<dbReference type="EMBL" id="BGZK01000928">
    <property type="protein sequence ID" value="GBP65400.1"/>
    <property type="molecule type" value="Genomic_DNA"/>
</dbReference>
<proteinExistence type="predicted"/>
<sequence>MYSQVQNIARHTAGLDVPQLMSGRAVALTAFDAPLVQSETHLPLKLHLNGIIGFVTCSTNERNVFRLWDVVYQAGPGRVKTNFLNLMYC</sequence>
<gene>
    <name evidence="1" type="ORF">EVAR_103282_1</name>
</gene>
<dbReference type="AlphaFoldDB" id="A0A4C1XQG5"/>
<protein>
    <submittedName>
        <fullName evidence="1">Uncharacterized protein</fullName>
    </submittedName>
</protein>
<evidence type="ECO:0000313" key="1">
    <source>
        <dbReference type="EMBL" id="GBP65400.1"/>
    </source>
</evidence>
<comment type="caution">
    <text evidence="1">The sequence shown here is derived from an EMBL/GenBank/DDBJ whole genome shotgun (WGS) entry which is preliminary data.</text>
</comment>